<organism evidence="1 2">
    <name type="scientific">Paraglaciecola chathamensis</name>
    <dbReference type="NCBI Taxonomy" id="368405"/>
    <lineage>
        <taxon>Bacteria</taxon>
        <taxon>Pseudomonadati</taxon>
        <taxon>Pseudomonadota</taxon>
        <taxon>Gammaproteobacteria</taxon>
        <taxon>Alteromonadales</taxon>
        <taxon>Alteromonadaceae</taxon>
        <taxon>Paraglaciecola</taxon>
    </lineage>
</organism>
<evidence type="ECO:0000313" key="1">
    <source>
        <dbReference type="EMBL" id="GGZ71382.1"/>
    </source>
</evidence>
<reference evidence="1" key="1">
    <citation type="journal article" date="2014" name="Int. J. Syst. Evol. Microbiol.">
        <title>Complete genome sequence of Corynebacterium casei LMG S-19264T (=DSM 44701T), isolated from a smear-ripened cheese.</title>
        <authorList>
            <consortium name="US DOE Joint Genome Institute (JGI-PGF)"/>
            <person name="Walter F."/>
            <person name="Albersmeier A."/>
            <person name="Kalinowski J."/>
            <person name="Ruckert C."/>
        </authorList>
    </citation>
    <scope>NUCLEOTIDE SEQUENCE</scope>
    <source>
        <strain evidence="1">KCTC 32337</strain>
    </source>
</reference>
<reference evidence="1" key="2">
    <citation type="submission" date="2020-09" db="EMBL/GenBank/DDBJ databases">
        <authorList>
            <person name="Sun Q."/>
            <person name="Kim S."/>
        </authorList>
    </citation>
    <scope>NUCLEOTIDE SEQUENCE</scope>
    <source>
        <strain evidence="1">KCTC 32337</strain>
    </source>
</reference>
<gene>
    <name evidence="1" type="ORF">GCM10011274_32170</name>
</gene>
<sequence length="102" mass="11615">MFTYELQSVTTQKPDIEVVTVESHEMSLYILRLTIAGRQGVVFDKQTKRPAVFKSTEHIREVLSECNVAYAELIHLSPYDEMIGNGKSERAMVLPLFISPIE</sequence>
<dbReference type="RefSeq" id="WP_191866592.1">
    <property type="nucleotide sequence ID" value="NZ_BMZC01000009.1"/>
</dbReference>
<accession>A0A8H9IBK4</accession>
<evidence type="ECO:0008006" key="3">
    <source>
        <dbReference type="Google" id="ProtNLM"/>
    </source>
</evidence>
<dbReference type="InterPro" id="IPR045508">
    <property type="entry name" value="DUF6482"/>
</dbReference>
<protein>
    <recommendedName>
        <fullName evidence="3">Na(+)-translocating NADH-quinone reductase subunit B</fullName>
    </recommendedName>
</protein>
<dbReference type="EMBL" id="BMZC01000009">
    <property type="protein sequence ID" value="GGZ71382.1"/>
    <property type="molecule type" value="Genomic_DNA"/>
</dbReference>
<dbReference type="AlphaFoldDB" id="A0A8H9IBK4"/>
<name>A0A8H9IBK4_9ALTE</name>
<dbReference type="Pfam" id="PF20090">
    <property type="entry name" value="DUF6482"/>
    <property type="match status" value="1"/>
</dbReference>
<evidence type="ECO:0000313" key="2">
    <source>
        <dbReference type="Proteomes" id="UP000622604"/>
    </source>
</evidence>
<comment type="caution">
    <text evidence="1">The sequence shown here is derived from an EMBL/GenBank/DDBJ whole genome shotgun (WGS) entry which is preliminary data.</text>
</comment>
<proteinExistence type="predicted"/>
<dbReference type="Proteomes" id="UP000622604">
    <property type="component" value="Unassembled WGS sequence"/>
</dbReference>